<name>A0A562NRD8_9HYPH</name>
<proteinExistence type="predicted"/>
<protein>
    <submittedName>
        <fullName evidence="1">Uncharacterized protein</fullName>
    </submittedName>
</protein>
<evidence type="ECO:0000313" key="1">
    <source>
        <dbReference type="EMBL" id="TWI34764.1"/>
    </source>
</evidence>
<accession>A0A562NRD8</accession>
<dbReference type="AlphaFoldDB" id="A0A562NRD8"/>
<organism evidence="1 2">
    <name type="scientific">Mesorhizobium tianshanense</name>
    <dbReference type="NCBI Taxonomy" id="39844"/>
    <lineage>
        <taxon>Bacteria</taxon>
        <taxon>Pseudomonadati</taxon>
        <taxon>Pseudomonadota</taxon>
        <taxon>Alphaproteobacteria</taxon>
        <taxon>Hyphomicrobiales</taxon>
        <taxon>Phyllobacteriaceae</taxon>
        <taxon>Mesorhizobium</taxon>
    </lineage>
</organism>
<dbReference type="EMBL" id="VLKT01000020">
    <property type="protein sequence ID" value="TWI34764.1"/>
    <property type="molecule type" value="Genomic_DNA"/>
</dbReference>
<evidence type="ECO:0000313" key="2">
    <source>
        <dbReference type="Proteomes" id="UP000317122"/>
    </source>
</evidence>
<keyword evidence="2" id="KW-1185">Reference proteome</keyword>
<reference evidence="1 2" key="1">
    <citation type="journal article" date="2015" name="Stand. Genomic Sci.">
        <title>Genomic Encyclopedia of Bacterial and Archaeal Type Strains, Phase III: the genomes of soil and plant-associated and newly described type strains.</title>
        <authorList>
            <person name="Whitman W.B."/>
            <person name="Woyke T."/>
            <person name="Klenk H.P."/>
            <person name="Zhou Y."/>
            <person name="Lilburn T.G."/>
            <person name="Beck B.J."/>
            <person name="De Vos P."/>
            <person name="Vandamme P."/>
            <person name="Eisen J.A."/>
            <person name="Garrity G."/>
            <person name="Hugenholtz P."/>
            <person name="Kyrpides N.C."/>
        </authorList>
    </citation>
    <scope>NUCLEOTIDE SEQUENCE [LARGE SCALE GENOMIC DNA]</scope>
    <source>
        <strain evidence="1 2">CGMCC 1.2546</strain>
    </source>
</reference>
<dbReference type="Proteomes" id="UP000317122">
    <property type="component" value="Unassembled WGS sequence"/>
</dbReference>
<comment type="caution">
    <text evidence="1">The sequence shown here is derived from an EMBL/GenBank/DDBJ whole genome shotgun (WGS) entry which is preliminary data.</text>
</comment>
<gene>
    <name evidence="1" type="ORF">IQ26_03422</name>
</gene>
<sequence>MALEAVNTAFALLQIDRVSRKILIIDAIAIGVEIEASCPTAVVANANGRNGELKASRTLPFWVL</sequence>